<feature type="coiled-coil region" evidence="2">
    <location>
        <begin position="31"/>
        <end position="88"/>
    </location>
</feature>
<dbReference type="GO" id="GO:0006906">
    <property type="term" value="P:vesicle fusion"/>
    <property type="evidence" value="ECO:0007669"/>
    <property type="project" value="TreeGrafter"/>
</dbReference>
<dbReference type="GO" id="GO:0000149">
    <property type="term" value="F:SNARE binding"/>
    <property type="evidence" value="ECO:0007669"/>
    <property type="project" value="TreeGrafter"/>
</dbReference>
<dbReference type="GO" id="GO:0005484">
    <property type="term" value="F:SNAP receptor activity"/>
    <property type="evidence" value="ECO:0007669"/>
    <property type="project" value="InterPro"/>
</dbReference>
<accession>A0A1A8WEC3</accession>
<feature type="transmembrane region" description="Helical" evidence="3">
    <location>
        <begin position="278"/>
        <end position="299"/>
    </location>
</feature>
<dbReference type="SUPFAM" id="SSF47661">
    <property type="entry name" value="t-snare proteins"/>
    <property type="match status" value="1"/>
</dbReference>
<feature type="domain" description="T-SNARE coiled-coil homology" evidence="4">
    <location>
        <begin position="208"/>
        <end position="270"/>
    </location>
</feature>
<dbReference type="Gene3D" id="1.20.58.70">
    <property type="match status" value="1"/>
</dbReference>
<evidence type="ECO:0000259" key="4">
    <source>
        <dbReference type="PROSITE" id="PS50192"/>
    </source>
</evidence>
<dbReference type="PROSITE" id="PS00914">
    <property type="entry name" value="SYNTAXIN"/>
    <property type="match status" value="1"/>
</dbReference>
<evidence type="ECO:0000313" key="8">
    <source>
        <dbReference type="Proteomes" id="UP000219813"/>
    </source>
</evidence>
<protein>
    <submittedName>
        <fullName evidence="5 6">Syntaxin, Qa-SNARE family, putative</fullName>
    </submittedName>
</protein>
<dbReference type="GO" id="GO:0012505">
    <property type="term" value="C:endomembrane system"/>
    <property type="evidence" value="ECO:0007669"/>
    <property type="project" value="TreeGrafter"/>
</dbReference>
<reference evidence="5" key="2">
    <citation type="submission" date="2016-05" db="EMBL/GenBank/DDBJ databases">
        <authorList>
            <person name="Lavstsen T."/>
            <person name="Jespersen J.S."/>
        </authorList>
    </citation>
    <scope>NUCLEOTIDE SEQUENCE [LARGE SCALE GENOMIC DNA]</scope>
</reference>
<comment type="similarity">
    <text evidence="1">Belongs to the syntaxin family.</text>
</comment>
<dbReference type="EMBL" id="LT594635">
    <property type="protein sequence ID" value="SCP03702.1"/>
    <property type="molecule type" value="Genomic_DNA"/>
</dbReference>
<name>A0A1A8WEC3_PLAMA</name>
<keyword evidence="3" id="KW-1133">Transmembrane helix</keyword>
<dbReference type="Proteomes" id="UP000078597">
    <property type="component" value="Unassembled WGS sequence"/>
</dbReference>
<dbReference type="CDD" id="cd15845">
    <property type="entry name" value="SNARE_syntaxin16"/>
    <property type="match status" value="1"/>
</dbReference>
<keyword evidence="8" id="KW-1185">Reference proteome</keyword>
<evidence type="ECO:0000256" key="1">
    <source>
        <dbReference type="ARBA" id="ARBA00009063"/>
    </source>
</evidence>
<gene>
    <name evidence="6" type="primary">PmUG01_14076200</name>
    <name evidence="5" type="ORF">PMALA_032540</name>
    <name evidence="6" type="ORF">PMUG01_14076200</name>
</gene>
<dbReference type="SMART" id="SM00397">
    <property type="entry name" value="t_SNARE"/>
    <property type="match status" value="1"/>
</dbReference>
<dbReference type="KEGG" id="pmal:PMUG01_14076200"/>
<reference evidence="7" key="1">
    <citation type="submission" date="2016-05" db="EMBL/GenBank/DDBJ databases">
        <authorList>
            <person name="Naeem Raeece"/>
        </authorList>
    </citation>
    <scope>NUCLEOTIDE SEQUENCE [LARGE SCALE GENOMIC DNA]</scope>
</reference>
<organism evidence="5 7">
    <name type="scientific">Plasmodium malariae</name>
    <dbReference type="NCBI Taxonomy" id="5858"/>
    <lineage>
        <taxon>Eukaryota</taxon>
        <taxon>Sar</taxon>
        <taxon>Alveolata</taxon>
        <taxon>Apicomplexa</taxon>
        <taxon>Aconoidasida</taxon>
        <taxon>Haemosporida</taxon>
        <taxon>Plasmodiidae</taxon>
        <taxon>Plasmodium</taxon>
        <taxon>Plasmodium (Plasmodium)</taxon>
    </lineage>
</organism>
<dbReference type="PANTHER" id="PTHR19957">
    <property type="entry name" value="SYNTAXIN"/>
    <property type="match status" value="1"/>
</dbReference>
<reference evidence="6 8" key="3">
    <citation type="submission" date="2016-06" db="EMBL/GenBank/DDBJ databases">
        <authorList>
            <consortium name="Pathogen Informatics"/>
        </authorList>
    </citation>
    <scope>NUCLEOTIDE SEQUENCE [LARGE SCALE GENOMIC DNA]</scope>
</reference>
<keyword evidence="2" id="KW-0175">Coiled coil</keyword>
<dbReference type="InterPro" id="IPR010989">
    <property type="entry name" value="SNARE"/>
</dbReference>
<sequence length="303" mass="35412">MEIICRNITNTYFDYRKEIKRKKNRFKLSAYEQLEDEESGKENLLQCENNDIEMQEQSLLPPNWIEAVEECSEDINNIRMKLIELQKLQKNKLLNVLNNDEKLVSNISHISTDITFLIKNCEKKIHSSIVSNDETDDKTNIIEKLKKNAKSSLISQLQSVSQAFHKIQKSYIKEFKKLTNEYDQLETYESCSTQEQLLYEQENQVVNSTNITKRNNDLKKIADTVVDLHHIFKELSVMLVDQGSLLDQIDYNMDISLSKSEKGLNKLKILEKRENEKIAAKCISFLTSLIFVLLILIILKHVY</sequence>
<dbReference type="PANTHER" id="PTHR19957:SF224">
    <property type="entry name" value="HL02043P"/>
    <property type="match status" value="1"/>
</dbReference>
<dbReference type="RefSeq" id="XP_028864655.1">
    <property type="nucleotide sequence ID" value="XM_029008358.1"/>
</dbReference>
<evidence type="ECO:0000313" key="5">
    <source>
        <dbReference type="EMBL" id="SBS91312.1"/>
    </source>
</evidence>
<dbReference type="OrthoDB" id="10251371at2759"/>
<dbReference type="GO" id="GO:0048278">
    <property type="term" value="P:vesicle docking"/>
    <property type="evidence" value="ECO:0007669"/>
    <property type="project" value="TreeGrafter"/>
</dbReference>
<dbReference type="InterPro" id="IPR000727">
    <property type="entry name" value="T_SNARE_dom"/>
</dbReference>
<dbReference type="PROSITE" id="PS50192">
    <property type="entry name" value="T_SNARE"/>
    <property type="match status" value="1"/>
</dbReference>
<dbReference type="InterPro" id="IPR006012">
    <property type="entry name" value="Syntaxin/epimorphin_CS"/>
</dbReference>
<keyword evidence="3" id="KW-0472">Membrane</keyword>
<proteinExistence type="inferred from homology"/>
<dbReference type="GO" id="GO:0031201">
    <property type="term" value="C:SNARE complex"/>
    <property type="evidence" value="ECO:0007669"/>
    <property type="project" value="TreeGrafter"/>
</dbReference>
<dbReference type="GO" id="GO:0006886">
    <property type="term" value="P:intracellular protein transport"/>
    <property type="evidence" value="ECO:0007669"/>
    <property type="project" value="InterPro"/>
</dbReference>
<keyword evidence="3" id="KW-0812">Transmembrane</keyword>
<evidence type="ECO:0000313" key="6">
    <source>
        <dbReference type="EMBL" id="SCP03702.1"/>
    </source>
</evidence>
<dbReference type="EMBL" id="FLQW01001748">
    <property type="protein sequence ID" value="SBS91312.1"/>
    <property type="molecule type" value="Genomic_DNA"/>
</dbReference>
<dbReference type="InterPro" id="IPR045242">
    <property type="entry name" value="Syntaxin"/>
</dbReference>
<evidence type="ECO:0000256" key="3">
    <source>
        <dbReference type="SAM" id="Phobius"/>
    </source>
</evidence>
<dbReference type="AlphaFoldDB" id="A0A1A8WEC3"/>
<dbReference type="GeneID" id="39872073"/>
<evidence type="ECO:0000313" key="7">
    <source>
        <dbReference type="Proteomes" id="UP000078597"/>
    </source>
</evidence>
<dbReference type="OMA" id="NRKMCII"/>
<dbReference type="VEuPathDB" id="PlasmoDB:PmUG01_14076200"/>
<dbReference type="Proteomes" id="UP000219813">
    <property type="component" value="Chromosome 14"/>
</dbReference>
<evidence type="ECO:0000256" key="2">
    <source>
        <dbReference type="SAM" id="Coils"/>
    </source>
</evidence>